<dbReference type="InterPro" id="IPR036412">
    <property type="entry name" value="HAD-like_sf"/>
</dbReference>
<dbReference type="PRINTS" id="PR00413">
    <property type="entry name" value="HADHALOGNASE"/>
</dbReference>
<dbReference type="AlphaFoldDB" id="A0A6P1NSZ3"/>
<proteinExistence type="predicted"/>
<dbReference type="PANTHER" id="PTHR43611">
    <property type="entry name" value="ALPHA-D-GLUCOSE 1-PHOSPHATE PHOSPHATASE"/>
    <property type="match status" value="1"/>
</dbReference>
<dbReference type="InterPro" id="IPR006439">
    <property type="entry name" value="HAD-SF_hydro_IA"/>
</dbReference>
<dbReference type="GO" id="GO:0016787">
    <property type="term" value="F:hydrolase activity"/>
    <property type="evidence" value="ECO:0007669"/>
    <property type="project" value="UniProtKB-KW"/>
</dbReference>
<dbReference type="SFLD" id="SFLDS00003">
    <property type="entry name" value="Haloacid_Dehalogenase"/>
    <property type="match status" value="1"/>
</dbReference>
<dbReference type="InterPro" id="IPR023198">
    <property type="entry name" value="PGP-like_dom2"/>
</dbReference>
<dbReference type="Proteomes" id="UP000464214">
    <property type="component" value="Chromosome"/>
</dbReference>
<accession>A0A6P1NSZ3</accession>
<protein>
    <submittedName>
        <fullName evidence="1">HAD-IA family hydrolase</fullName>
    </submittedName>
</protein>
<dbReference type="SFLD" id="SFLDG01129">
    <property type="entry name" value="C1.5:_HAD__Beta-PGM__Phosphata"/>
    <property type="match status" value="1"/>
</dbReference>
<sequence>MDFSSIKNIIFDLGGVIINLDYAKSTDALRAYSKANDQVAFSQKAQSELFDQYEMGQISSNEFRQMLRKEYDLEATDAQIDEAWNAMLLDIPAERIELLRELGKQYKLYLLSNTNAIHMLAFNEIIAQSFQIPNLDSLFDQVYYSHLVGKRKPDAAVFEQILAENGLKREETLFIDDSIQHIESAHKLGIQTLHLAPPLTINQALTEALPAHEG</sequence>
<keyword evidence="1" id="KW-0378">Hydrolase</keyword>
<name>A0A6P1NSZ3_9BACT</name>
<dbReference type="SUPFAM" id="SSF56784">
    <property type="entry name" value="HAD-like"/>
    <property type="match status" value="1"/>
</dbReference>
<dbReference type="CDD" id="cd02603">
    <property type="entry name" value="HAD_sEH-N_like"/>
    <property type="match status" value="1"/>
</dbReference>
<dbReference type="InterPro" id="IPR041492">
    <property type="entry name" value="HAD_2"/>
</dbReference>
<dbReference type="RefSeq" id="WP_160689603.1">
    <property type="nucleotide sequence ID" value="NZ_CP047897.1"/>
</dbReference>
<dbReference type="EMBL" id="CP047897">
    <property type="protein sequence ID" value="QHL86827.1"/>
    <property type="molecule type" value="Genomic_DNA"/>
</dbReference>
<dbReference type="Gene3D" id="3.40.50.1000">
    <property type="entry name" value="HAD superfamily/HAD-like"/>
    <property type="match status" value="1"/>
</dbReference>
<gene>
    <name evidence="1" type="ORF">GU926_04995</name>
</gene>
<reference evidence="1 2" key="1">
    <citation type="submission" date="2020-01" db="EMBL/GenBank/DDBJ databases">
        <authorList>
            <person name="Kim M."/>
        </authorList>
    </citation>
    <scope>NUCLEOTIDE SEQUENCE [LARGE SCALE GENOMIC DNA]</scope>
    <source>
        <strain evidence="1 2">BT10</strain>
    </source>
</reference>
<dbReference type="Gene3D" id="1.10.150.240">
    <property type="entry name" value="Putative phosphatase, domain 2"/>
    <property type="match status" value="1"/>
</dbReference>
<keyword evidence="2" id="KW-1185">Reference proteome</keyword>
<dbReference type="NCBIfam" id="TIGR01509">
    <property type="entry name" value="HAD-SF-IA-v3"/>
    <property type="match status" value="1"/>
</dbReference>
<evidence type="ECO:0000313" key="1">
    <source>
        <dbReference type="EMBL" id="QHL86827.1"/>
    </source>
</evidence>
<evidence type="ECO:0000313" key="2">
    <source>
        <dbReference type="Proteomes" id="UP000464214"/>
    </source>
</evidence>
<organism evidence="1 2">
    <name type="scientific">Nibribacter ruber</name>
    <dbReference type="NCBI Taxonomy" id="2698458"/>
    <lineage>
        <taxon>Bacteria</taxon>
        <taxon>Pseudomonadati</taxon>
        <taxon>Bacteroidota</taxon>
        <taxon>Cytophagia</taxon>
        <taxon>Cytophagales</taxon>
        <taxon>Hymenobacteraceae</taxon>
        <taxon>Nibribacter</taxon>
    </lineage>
</organism>
<dbReference type="PANTHER" id="PTHR43611:SF3">
    <property type="entry name" value="FLAVIN MONONUCLEOTIDE HYDROLASE 1, CHLOROPLATIC"/>
    <property type="match status" value="1"/>
</dbReference>
<dbReference type="Pfam" id="PF13419">
    <property type="entry name" value="HAD_2"/>
    <property type="match status" value="1"/>
</dbReference>
<dbReference type="InterPro" id="IPR023214">
    <property type="entry name" value="HAD_sf"/>
</dbReference>
<dbReference type="KEGG" id="nib:GU926_04995"/>